<keyword evidence="5 8" id="KW-0472">Membrane</keyword>
<dbReference type="Proteomes" id="UP001168972">
    <property type="component" value="Unassembled WGS sequence"/>
</dbReference>
<keyword evidence="10" id="KW-1185">Reference proteome</keyword>
<feature type="binding site" evidence="6">
    <location>
        <position position="356"/>
    </location>
    <ligand>
        <name>Zn(2+)</name>
        <dbReference type="ChEBI" id="CHEBI:29105"/>
    </ligand>
</feature>
<evidence type="ECO:0000313" key="10">
    <source>
        <dbReference type="Proteomes" id="UP001168972"/>
    </source>
</evidence>
<reference evidence="9" key="1">
    <citation type="journal article" date="2023" name="bioRxiv">
        <title>Scaffold-level genome assemblies of two parasitoid biocontrol wasps reveal the parthenogenesis mechanism and an associated novel virus.</title>
        <authorList>
            <person name="Inwood S."/>
            <person name="Skelly J."/>
            <person name="Guhlin J."/>
            <person name="Harrop T."/>
            <person name="Goldson S."/>
            <person name="Dearden P."/>
        </authorList>
    </citation>
    <scope>NUCLEOTIDE SEQUENCE</scope>
    <source>
        <strain evidence="9">Lincoln</strain>
        <tissue evidence="9">Whole body</tissue>
    </source>
</reference>
<feature type="region of interest" description="Disordered" evidence="7">
    <location>
        <begin position="64"/>
        <end position="109"/>
    </location>
</feature>
<dbReference type="InterPro" id="IPR004254">
    <property type="entry name" value="AdipoR/HlyIII-related"/>
</dbReference>
<accession>A0AA39KNY7</accession>
<comment type="similarity">
    <text evidence="2">Belongs to the ADIPOR family.</text>
</comment>
<evidence type="ECO:0000313" key="9">
    <source>
        <dbReference type="EMBL" id="KAK0168342.1"/>
    </source>
</evidence>
<protein>
    <recommendedName>
        <fullName evidence="11">Progestin and adipoQ receptor family member 4</fullName>
    </recommendedName>
</protein>
<dbReference type="GO" id="GO:0046872">
    <property type="term" value="F:metal ion binding"/>
    <property type="evidence" value="ECO:0007669"/>
    <property type="project" value="UniProtKB-KW"/>
</dbReference>
<evidence type="ECO:0000256" key="2">
    <source>
        <dbReference type="ARBA" id="ARBA00007018"/>
    </source>
</evidence>
<dbReference type="PANTHER" id="PTHR20855:SF138">
    <property type="entry name" value="PROGESTIN AND ADIPOQ RECEPTOR FAMILY MEMBER 4"/>
    <property type="match status" value="1"/>
</dbReference>
<evidence type="ECO:0000256" key="4">
    <source>
        <dbReference type="ARBA" id="ARBA00022989"/>
    </source>
</evidence>
<evidence type="ECO:0000256" key="1">
    <source>
        <dbReference type="ARBA" id="ARBA00004141"/>
    </source>
</evidence>
<dbReference type="EMBL" id="JAQQBR010001831">
    <property type="protein sequence ID" value="KAK0168342.1"/>
    <property type="molecule type" value="Genomic_DNA"/>
</dbReference>
<organism evidence="9 10">
    <name type="scientific">Microctonus hyperodae</name>
    <name type="common">Parasitoid wasp</name>
    <dbReference type="NCBI Taxonomy" id="165561"/>
    <lineage>
        <taxon>Eukaryota</taxon>
        <taxon>Metazoa</taxon>
        <taxon>Ecdysozoa</taxon>
        <taxon>Arthropoda</taxon>
        <taxon>Hexapoda</taxon>
        <taxon>Insecta</taxon>
        <taxon>Pterygota</taxon>
        <taxon>Neoptera</taxon>
        <taxon>Endopterygota</taxon>
        <taxon>Hymenoptera</taxon>
        <taxon>Apocrita</taxon>
        <taxon>Ichneumonoidea</taxon>
        <taxon>Braconidae</taxon>
        <taxon>Euphorinae</taxon>
        <taxon>Microctonus</taxon>
    </lineage>
</organism>
<dbReference type="AlphaFoldDB" id="A0AA39KNY7"/>
<comment type="subcellular location">
    <subcellularLocation>
        <location evidence="1">Membrane</location>
        <topology evidence="1">Multi-pass membrane protein</topology>
    </subcellularLocation>
</comment>
<feature type="binding site" evidence="6">
    <location>
        <position position="235"/>
    </location>
    <ligand>
        <name>Zn(2+)</name>
        <dbReference type="ChEBI" id="CHEBI:29105"/>
    </ligand>
</feature>
<feature type="binding site" evidence="6">
    <location>
        <position position="360"/>
    </location>
    <ligand>
        <name>Zn(2+)</name>
        <dbReference type="ChEBI" id="CHEBI:29105"/>
    </ligand>
</feature>
<sequence length="400" mass="44949">MTTSATRTRFIAVSEGISLVIEPRNADVCAEVAGEVTESLAAASLRSSGHQFLQDNISKTIIIESNTSGDDNDDDNVTTGSDKNTNNDDKEKVNDETQNQSKRINENNDNVNVENDGWCLKNWNDMPRHLQFNPHIKTGYRPLTNFTGCVKSLFYLHNETVNILTHGISLTRIMSQQQLKWIMSKDYGQGLATLHILLTVPNLLPWWDNGFFFGFISWCHVIGAVSPWIGSSLYHLFMNLNYGEEFYKKLLKLDMLGIWVCQSVGAVPMIAASVHCLPPAMRAKSPWERRLCFSPPFMMRMIFLTLRCFRMGGGAPDGFPHVVLQDLVAVIGGSIGALRIPEKWIPGHFDLILNSHNIMHVVVILAVWSMHAATLQDIRWMMNPSACLATYDSSTHHDEL</sequence>
<keyword evidence="3 8" id="KW-0812">Transmembrane</keyword>
<keyword evidence="6" id="KW-0479">Metal-binding</keyword>
<evidence type="ECO:0000256" key="6">
    <source>
        <dbReference type="PIRSR" id="PIRSR604254-1"/>
    </source>
</evidence>
<keyword evidence="6" id="KW-0862">Zinc</keyword>
<name>A0AA39KNY7_MICHY</name>
<evidence type="ECO:0000256" key="5">
    <source>
        <dbReference type="ARBA" id="ARBA00023136"/>
    </source>
</evidence>
<feature type="transmembrane region" description="Helical" evidence="8">
    <location>
        <begin position="210"/>
        <end position="234"/>
    </location>
</feature>
<keyword evidence="4 8" id="KW-1133">Transmembrane helix</keyword>
<gene>
    <name evidence="9" type="ORF">PV327_002158</name>
</gene>
<dbReference type="PANTHER" id="PTHR20855">
    <property type="entry name" value="ADIPOR/PROGESTIN RECEPTOR-RELATED"/>
    <property type="match status" value="1"/>
</dbReference>
<evidence type="ECO:0008006" key="11">
    <source>
        <dbReference type="Google" id="ProtNLM"/>
    </source>
</evidence>
<feature type="transmembrane region" description="Helical" evidence="8">
    <location>
        <begin position="255"/>
        <end position="275"/>
    </location>
</feature>
<dbReference type="GO" id="GO:0038023">
    <property type="term" value="F:signaling receptor activity"/>
    <property type="evidence" value="ECO:0007669"/>
    <property type="project" value="TreeGrafter"/>
</dbReference>
<evidence type="ECO:0000256" key="8">
    <source>
        <dbReference type="SAM" id="Phobius"/>
    </source>
</evidence>
<dbReference type="GO" id="GO:0016020">
    <property type="term" value="C:membrane"/>
    <property type="evidence" value="ECO:0007669"/>
    <property type="project" value="UniProtKB-SubCell"/>
</dbReference>
<proteinExistence type="inferred from homology"/>
<evidence type="ECO:0000256" key="7">
    <source>
        <dbReference type="SAM" id="MobiDB-lite"/>
    </source>
</evidence>
<reference evidence="9" key="2">
    <citation type="submission" date="2023-03" db="EMBL/GenBank/DDBJ databases">
        <authorList>
            <person name="Inwood S.N."/>
            <person name="Skelly J.G."/>
            <person name="Guhlin J."/>
            <person name="Harrop T.W.R."/>
            <person name="Goldson S.G."/>
            <person name="Dearden P.K."/>
        </authorList>
    </citation>
    <scope>NUCLEOTIDE SEQUENCE</scope>
    <source>
        <strain evidence="9">Lincoln</strain>
        <tissue evidence="9">Whole body</tissue>
    </source>
</reference>
<evidence type="ECO:0000256" key="3">
    <source>
        <dbReference type="ARBA" id="ARBA00022692"/>
    </source>
</evidence>
<comment type="caution">
    <text evidence="9">The sequence shown here is derived from an EMBL/GenBank/DDBJ whole genome shotgun (WGS) entry which is preliminary data.</text>
</comment>
<feature type="compositionally biased region" description="Basic and acidic residues" evidence="7">
    <location>
        <begin position="85"/>
        <end position="95"/>
    </location>
</feature>
<dbReference type="Pfam" id="PF03006">
    <property type="entry name" value="HlyIII"/>
    <property type="match status" value="1"/>
</dbReference>